<protein>
    <submittedName>
        <fullName evidence="1">Uncharacterized protein</fullName>
    </submittedName>
</protein>
<dbReference type="EMBL" id="JBJQOH010000001">
    <property type="protein sequence ID" value="KAL3699286.1"/>
    <property type="molecule type" value="Genomic_DNA"/>
</dbReference>
<gene>
    <name evidence="1" type="ORF">R1sor_017308</name>
</gene>
<comment type="caution">
    <text evidence="1">The sequence shown here is derived from an EMBL/GenBank/DDBJ whole genome shotgun (WGS) entry which is preliminary data.</text>
</comment>
<keyword evidence="2" id="KW-1185">Reference proteome</keyword>
<reference evidence="1 2" key="1">
    <citation type="submission" date="2024-09" db="EMBL/GenBank/DDBJ databases">
        <title>Chromosome-scale assembly of Riccia sorocarpa.</title>
        <authorList>
            <person name="Paukszto L."/>
        </authorList>
    </citation>
    <scope>NUCLEOTIDE SEQUENCE [LARGE SCALE GENOMIC DNA]</scope>
    <source>
        <strain evidence="1">LP-2024</strain>
        <tissue evidence="1">Aerial parts of the thallus</tissue>
    </source>
</reference>
<proteinExistence type="predicted"/>
<evidence type="ECO:0000313" key="1">
    <source>
        <dbReference type="EMBL" id="KAL3699286.1"/>
    </source>
</evidence>
<dbReference type="AlphaFoldDB" id="A0ABD3I7J2"/>
<name>A0ABD3I7J2_9MARC</name>
<evidence type="ECO:0000313" key="2">
    <source>
        <dbReference type="Proteomes" id="UP001633002"/>
    </source>
</evidence>
<organism evidence="1 2">
    <name type="scientific">Riccia sorocarpa</name>
    <dbReference type="NCBI Taxonomy" id="122646"/>
    <lineage>
        <taxon>Eukaryota</taxon>
        <taxon>Viridiplantae</taxon>
        <taxon>Streptophyta</taxon>
        <taxon>Embryophyta</taxon>
        <taxon>Marchantiophyta</taxon>
        <taxon>Marchantiopsida</taxon>
        <taxon>Marchantiidae</taxon>
        <taxon>Marchantiales</taxon>
        <taxon>Ricciaceae</taxon>
        <taxon>Riccia</taxon>
    </lineage>
</organism>
<dbReference type="Proteomes" id="UP001633002">
    <property type="component" value="Unassembled WGS sequence"/>
</dbReference>
<accession>A0ABD3I7J2</accession>
<sequence>MVEAHPMDRDGERYVCECGPNILQTPCSPASSSSSSNSEMRPRAMARAVNAVRSAGRHRMTRHDYELIVTYLEVPENFAAITGSGRKTKVGRRNLTKTTSFGHMTV</sequence>